<dbReference type="GeneID" id="8617520"/>
<gene>
    <name evidence="1" type="ORF">DDB_G0270114</name>
</gene>
<dbReference type="KEGG" id="ddi:DDB_G0270114"/>
<comment type="caution">
    <text evidence="1">The sequence shown here is derived from an EMBL/GenBank/DDBJ whole genome shotgun (WGS) entry which is preliminary data.</text>
</comment>
<name>Q55CC9_DICDI</name>
<dbReference type="VEuPathDB" id="AmoebaDB:DDB_G0270114"/>
<proteinExistence type="predicted"/>
<accession>Q55CC9</accession>
<dbReference type="AlphaFoldDB" id="Q55CC9"/>
<dbReference type="Proteomes" id="UP000002195">
    <property type="component" value="Unassembled WGS sequence"/>
</dbReference>
<evidence type="ECO:0000313" key="2">
    <source>
        <dbReference type="Proteomes" id="UP000002195"/>
    </source>
</evidence>
<dbReference type="eggNOG" id="ENOG502RCT7">
    <property type="taxonomic scope" value="Eukaryota"/>
</dbReference>
<keyword evidence="2" id="KW-1185">Reference proteome</keyword>
<dbReference type="PaxDb" id="44689-DDB0190814"/>
<organism evidence="1 2">
    <name type="scientific">Dictyostelium discoideum</name>
    <name type="common">Social amoeba</name>
    <dbReference type="NCBI Taxonomy" id="44689"/>
    <lineage>
        <taxon>Eukaryota</taxon>
        <taxon>Amoebozoa</taxon>
        <taxon>Evosea</taxon>
        <taxon>Eumycetozoa</taxon>
        <taxon>Dictyostelia</taxon>
        <taxon>Dictyosteliales</taxon>
        <taxon>Dictyosteliaceae</taxon>
        <taxon>Dictyostelium</taxon>
    </lineage>
</organism>
<dbReference type="dictyBase" id="DDB_G0270114"/>
<reference evidence="1 2" key="1">
    <citation type="journal article" date="2005" name="Nature">
        <title>The genome of the social amoeba Dictyostelium discoideum.</title>
        <authorList>
            <consortium name="The Dictyostelium discoideum Sequencing Consortium"/>
            <person name="Eichinger L."/>
            <person name="Pachebat J.A."/>
            <person name="Glockner G."/>
            <person name="Rajandream M.A."/>
            <person name="Sucgang R."/>
            <person name="Berriman M."/>
            <person name="Song J."/>
            <person name="Olsen R."/>
            <person name="Szafranski K."/>
            <person name="Xu Q."/>
            <person name="Tunggal B."/>
            <person name="Kummerfeld S."/>
            <person name="Madera M."/>
            <person name="Konfortov B.A."/>
            <person name="Rivero F."/>
            <person name="Bankier A.T."/>
            <person name="Lehmann R."/>
            <person name="Hamlin N."/>
            <person name="Davies R."/>
            <person name="Gaudet P."/>
            <person name="Fey P."/>
            <person name="Pilcher K."/>
            <person name="Chen G."/>
            <person name="Saunders D."/>
            <person name="Sodergren E."/>
            <person name="Davis P."/>
            <person name="Kerhornou A."/>
            <person name="Nie X."/>
            <person name="Hall N."/>
            <person name="Anjard C."/>
            <person name="Hemphill L."/>
            <person name="Bason N."/>
            <person name="Farbrother P."/>
            <person name="Desany B."/>
            <person name="Just E."/>
            <person name="Morio T."/>
            <person name="Rost R."/>
            <person name="Churcher C."/>
            <person name="Cooper J."/>
            <person name="Haydock S."/>
            <person name="van Driessche N."/>
            <person name="Cronin A."/>
            <person name="Goodhead I."/>
            <person name="Muzny D."/>
            <person name="Mourier T."/>
            <person name="Pain A."/>
            <person name="Lu M."/>
            <person name="Harper D."/>
            <person name="Lindsay R."/>
            <person name="Hauser H."/>
            <person name="James K."/>
            <person name="Quiles M."/>
            <person name="Madan Babu M."/>
            <person name="Saito T."/>
            <person name="Buchrieser C."/>
            <person name="Wardroper A."/>
            <person name="Felder M."/>
            <person name="Thangavelu M."/>
            <person name="Johnson D."/>
            <person name="Knights A."/>
            <person name="Loulseged H."/>
            <person name="Mungall K."/>
            <person name="Oliver K."/>
            <person name="Price C."/>
            <person name="Quail M.A."/>
            <person name="Urushihara H."/>
            <person name="Hernandez J."/>
            <person name="Rabbinowitsch E."/>
            <person name="Steffen D."/>
            <person name="Sanders M."/>
            <person name="Ma J."/>
            <person name="Kohara Y."/>
            <person name="Sharp S."/>
            <person name="Simmonds M."/>
            <person name="Spiegler S."/>
            <person name="Tivey A."/>
            <person name="Sugano S."/>
            <person name="White B."/>
            <person name="Walker D."/>
            <person name="Woodward J."/>
            <person name="Winckler T."/>
            <person name="Tanaka Y."/>
            <person name="Shaulsky G."/>
            <person name="Schleicher M."/>
            <person name="Weinstock G."/>
            <person name="Rosenthal A."/>
            <person name="Cox E.C."/>
            <person name="Chisholm R.L."/>
            <person name="Gibbs R."/>
            <person name="Loomis W.F."/>
            <person name="Platzer M."/>
            <person name="Kay R.R."/>
            <person name="Williams J."/>
            <person name="Dear P.H."/>
            <person name="Noegel A.A."/>
            <person name="Barrell B."/>
            <person name="Kuspa A."/>
        </authorList>
    </citation>
    <scope>NUCLEOTIDE SEQUENCE [LARGE SCALE GENOMIC DNA]</scope>
    <source>
        <strain evidence="1 2">AX4</strain>
    </source>
</reference>
<dbReference type="EMBL" id="AAFI02000005">
    <property type="protein sequence ID" value="EAL72407.1"/>
    <property type="molecule type" value="Genomic_DNA"/>
</dbReference>
<dbReference type="RefSeq" id="XP_646552.1">
    <property type="nucleotide sequence ID" value="XM_641460.1"/>
</dbReference>
<dbReference type="HOGENOM" id="CLU_757428_0_0_1"/>
<dbReference type="GlyGen" id="Q55CC9">
    <property type="glycosylation" value="1 site"/>
</dbReference>
<sequence length="366" mass="42651">MNSTDVEYPLFATPGKQLKIEINETFKNDQDLKVIGIYNEKFVVCFKSTSGGEVTLFELDSNDKTNHFKKFSNICKDHQNCQKNTKFLNNDTIFIECLYSDDYYHYSILNLSNEKIYKSNDYIYGRSYPISNELINEWSRIQLPTIADPNKRIEFIKVDCFNFVSGQGEFICIFRPIAGEIFLQIQTSCDFKKLFVTSIFQNKIQISVRLINNESKSGDEIIENWTINRDDLVSPKKIQEPYLLIFTKSDIIIHNFEKTIGKTWFIDFEKETTKIQDGSFITNIKNTLIHWNRHTTIVENNNNNNEISHLYLNIWDIEKGQSIKSIKVNNEKYSSSKPPISIISTNNNSNLVIINPNNEIDTLKFN</sequence>
<protein>
    <submittedName>
        <fullName evidence="1">Uncharacterized protein</fullName>
    </submittedName>
</protein>
<evidence type="ECO:0000313" key="1">
    <source>
        <dbReference type="EMBL" id="EAL72407.1"/>
    </source>
</evidence>
<dbReference type="FunCoup" id="Q55CC9">
    <property type="interactions" value="877"/>
</dbReference>
<dbReference type="InParanoid" id="Q55CC9"/>
<dbReference type="OMA" id="VDCFNFV"/>